<dbReference type="AlphaFoldDB" id="A0A3Q3KUS1"/>
<dbReference type="STRING" id="205130.ENSMAMP00000000801"/>
<reference evidence="3" key="1">
    <citation type="submission" date="2025-08" db="UniProtKB">
        <authorList>
            <consortium name="Ensembl"/>
        </authorList>
    </citation>
    <scope>IDENTIFICATION</scope>
</reference>
<dbReference type="Gene3D" id="2.60.40.10">
    <property type="entry name" value="Immunoglobulins"/>
    <property type="match status" value="1"/>
</dbReference>
<dbReference type="SUPFAM" id="SSF48726">
    <property type="entry name" value="Immunoglobulin"/>
    <property type="match status" value="1"/>
</dbReference>
<name>A0A3Q3KUS1_9TELE</name>
<dbReference type="PROSITE" id="PS50835">
    <property type="entry name" value="IG_LIKE"/>
    <property type="match status" value="1"/>
</dbReference>
<organism evidence="3 4">
    <name type="scientific">Mastacembelus armatus</name>
    <name type="common">zig-zag eel</name>
    <dbReference type="NCBI Taxonomy" id="205130"/>
    <lineage>
        <taxon>Eukaryota</taxon>
        <taxon>Metazoa</taxon>
        <taxon>Chordata</taxon>
        <taxon>Craniata</taxon>
        <taxon>Vertebrata</taxon>
        <taxon>Euteleostomi</taxon>
        <taxon>Actinopterygii</taxon>
        <taxon>Neopterygii</taxon>
        <taxon>Teleostei</taxon>
        <taxon>Neoteleostei</taxon>
        <taxon>Acanthomorphata</taxon>
        <taxon>Anabantaria</taxon>
        <taxon>Synbranchiformes</taxon>
        <taxon>Mastacembelidae</taxon>
        <taxon>Mastacembelus</taxon>
    </lineage>
</organism>
<sequence>MSYCNGILVASFKCARETVPTVDYIFITLSPRSFDVKIQIEIQTVTLSSRLVLKLIPQVPQVERLLILCCRVENFYPQDISLEWSRNDGEEVGSVSYFGPFSGQNRLYSVWSKIQLGSEFSCRVVHSAQREPEERLYTLPHLSLTPGC</sequence>
<proteinExistence type="predicted"/>
<reference evidence="3" key="2">
    <citation type="submission" date="2025-09" db="UniProtKB">
        <authorList>
            <consortium name="Ensembl"/>
        </authorList>
    </citation>
    <scope>IDENTIFICATION</scope>
</reference>
<dbReference type="Proteomes" id="UP000261640">
    <property type="component" value="Unplaced"/>
</dbReference>
<dbReference type="Ensembl" id="ENSMAMT00000000818.2">
    <property type="protein sequence ID" value="ENSMAMP00000000801.2"/>
    <property type="gene ID" value="ENSMAMG00000000584.2"/>
</dbReference>
<dbReference type="PROSITE" id="PS00290">
    <property type="entry name" value="IG_MHC"/>
    <property type="match status" value="1"/>
</dbReference>
<dbReference type="InterPro" id="IPR003597">
    <property type="entry name" value="Ig_C1-set"/>
</dbReference>
<dbReference type="InterPro" id="IPR013783">
    <property type="entry name" value="Ig-like_fold"/>
</dbReference>
<evidence type="ECO:0000256" key="1">
    <source>
        <dbReference type="ARBA" id="ARBA00023319"/>
    </source>
</evidence>
<keyword evidence="1" id="KW-0393">Immunoglobulin domain</keyword>
<dbReference type="InterPro" id="IPR007110">
    <property type="entry name" value="Ig-like_dom"/>
</dbReference>
<evidence type="ECO:0000313" key="3">
    <source>
        <dbReference type="Ensembl" id="ENSMAMP00000000801.2"/>
    </source>
</evidence>
<dbReference type="InterPro" id="IPR003006">
    <property type="entry name" value="Ig/MHC_CS"/>
</dbReference>
<evidence type="ECO:0000313" key="4">
    <source>
        <dbReference type="Proteomes" id="UP000261640"/>
    </source>
</evidence>
<evidence type="ECO:0000259" key="2">
    <source>
        <dbReference type="PROSITE" id="PS50835"/>
    </source>
</evidence>
<dbReference type="CDD" id="cd00098">
    <property type="entry name" value="IgC1"/>
    <property type="match status" value="1"/>
</dbReference>
<keyword evidence="4" id="KW-1185">Reference proteome</keyword>
<protein>
    <recommendedName>
        <fullName evidence="2">Ig-like domain-containing protein</fullName>
    </recommendedName>
</protein>
<dbReference type="InParanoid" id="A0A3Q3KUS1"/>
<feature type="domain" description="Ig-like" evidence="2">
    <location>
        <begin position="31"/>
        <end position="138"/>
    </location>
</feature>
<dbReference type="SMART" id="SM00407">
    <property type="entry name" value="IGc1"/>
    <property type="match status" value="1"/>
</dbReference>
<dbReference type="GeneTree" id="ENSGT00990000204514"/>
<accession>A0A3Q3KUS1</accession>
<dbReference type="Pfam" id="PF07654">
    <property type="entry name" value="C1-set"/>
    <property type="match status" value="1"/>
</dbReference>
<dbReference type="InterPro" id="IPR036179">
    <property type="entry name" value="Ig-like_dom_sf"/>
</dbReference>